<dbReference type="Proteomes" id="UP000694892">
    <property type="component" value="Chromosome 4S"/>
</dbReference>
<sequence length="68" mass="7343">MMITNVSDQAAGSNLRFGRTVNIAAAGSLVFSAICALPRCRPSPTLYAPCFLLRAFYSCDTTYQPLAH</sequence>
<keyword evidence="1" id="KW-0812">Transmembrane</keyword>
<keyword evidence="1" id="KW-0472">Membrane</keyword>
<gene>
    <name evidence="2" type="ORF">XELAEV_18025314mg</name>
</gene>
<dbReference type="AlphaFoldDB" id="A0A974D1G9"/>
<reference evidence="3" key="1">
    <citation type="journal article" date="2016" name="Nature">
        <title>Genome evolution in the allotetraploid frog Xenopus laevis.</title>
        <authorList>
            <person name="Session A.M."/>
            <person name="Uno Y."/>
            <person name="Kwon T."/>
            <person name="Chapman J.A."/>
            <person name="Toyoda A."/>
            <person name="Takahashi S."/>
            <person name="Fukui A."/>
            <person name="Hikosaka A."/>
            <person name="Suzuki A."/>
            <person name="Kondo M."/>
            <person name="van Heeringen S.J."/>
            <person name="Quigley I."/>
            <person name="Heinz S."/>
            <person name="Ogino H."/>
            <person name="Ochi H."/>
            <person name="Hellsten U."/>
            <person name="Lyons J.B."/>
            <person name="Simakov O."/>
            <person name="Putnam N."/>
            <person name="Stites J."/>
            <person name="Kuroki Y."/>
            <person name="Tanaka T."/>
            <person name="Michiue T."/>
            <person name="Watanabe M."/>
            <person name="Bogdanovic O."/>
            <person name="Lister R."/>
            <person name="Georgiou G."/>
            <person name="Paranjpe S.S."/>
            <person name="van Kruijsbergen I."/>
            <person name="Shu S."/>
            <person name="Carlson J."/>
            <person name="Kinoshita T."/>
            <person name="Ohta Y."/>
            <person name="Mawaribuchi S."/>
            <person name="Jenkins J."/>
            <person name="Grimwood J."/>
            <person name="Schmutz J."/>
            <person name="Mitros T."/>
            <person name="Mozaffari S.V."/>
            <person name="Suzuki Y."/>
            <person name="Haramoto Y."/>
            <person name="Yamamoto T.S."/>
            <person name="Takagi C."/>
            <person name="Heald R."/>
            <person name="Miller K."/>
            <person name="Haudenschild C."/>
            <person name="Kitzman J."/>
            <person name="Nakayama T."/>
            <person name="Izutsu Y."/>
            <person name="Robert J."/>
            <person name="Fortriede J."/>
            <person name="Burns K."/>
            <person name="Lotay V."/>
            <person name="Karimi K."/>
            <person name="Yasuoka Y."/>
            <person name="Dichmann D.S."/>
            <person name="Flajnik M.F."/>
            <person name="Houston D.W."/>
            <person name="Shendure J."/>
            <person name="DuPasquier L."/>
            <person name="Vize P.D."/>
            <person name="Zorn A.M."/>
            <person name="Ito M."/>
            <person name="Marcotte E.M."/>
            <person name="Wallingford J.B."/>
            <person name="Ito Y."/>
            <person name="Asashima M."/>
            <person name="Ueno N."/>
            <person name="Matsuda Y."/>
            <person name="Veenstra G.J."/>
            <person name="Fujiyama A."/>
            <person name="Harland R.M."/>
            <person name="Taira M."/>
            <person name="Rokhsar D.S."/>
        </authorList>
    </citation>
    <scope>NUCLEOTIDE SEQUENCE [LARGE SCALE GENOMIC DNA]</scope>
    <source>
        <strain evidence="3">J</strain>
    </source>
</reference>
<dbReference type="EMBL" id="CM004473">
    <property type="protein sequence ID" value="OCT82780.1"/>
    <property type="molecule type" value="Genomic_DNA"/>
</dbReference>
<evidence type="ECO:0000256" key="1">
    <source>
        <dbReference type="SAM" id="Phobius"/>
    </source>
</evidence>
<organism evidence="2 3">
    <name type="scientific">Xenopus laevis</name>
    <name type="common">African clawed frog</name>
    <dbReference type="NCBI Taxonomy" id="8355"/>
    <lineage>
        <taxon>Eukaryota</taxon>
        <taxon>Metazoa</taxon>
        <taxon>Chordata</taxon>
        <taxon>Craniata</taxon>
        <taxon>Vertebrata</taxon>
        <taxon>Euteleostomi</taxon>
        <taxon>Amphibia</taxon>
        <taxon>Batrachia</taxon>
        <taxon>Anura</taxon>
        <taxon>Pipoidea</taxon>
        <taxon>Pipidae</taxon>
        <taxon>Xenopodinae</taxon>
        <taxon>Xenopus</taxon>
        <taxon>Xenopus</taxon>
    </lineage>
</organism>
<feature type="transmembrane region" description="Helical" evidence="1">
    <location>
        <begin position="20"/>
        <end position="37"/>
    </location>
</feature>
<name>A0A974D1G9_XENLA</name>
<proteinExistence type="predicted"/>
<protein>
    <submittedName>
        <fullName evidence="2">Uncharacterized protein</fullName>
    </submittedName>
</protein>
<keyword evidence="1" id="KW-1133">Transmembrane helix</keyword>
<evidence type="ECO:0000313" key="2">
    <source>
        <dbReference type="EMBL" id="OCT82780.1"/>
    </source>
</evidence>
<accession>A0A974D1G9</accession>
<evidence type="ECO:0000313" key="3">
    <source>
        <dbReference type="Proteomes" id="UP000694892"/>
    </source>
</evidence>